<organism evidence="2 3">
    <name type="scientific">Mycolicibacterium duvalii</name>
    <dbReference type="NCBI Taxonomy" id="39688"/>
    <lineage>
        <taxon>Bacteria</taxon>
        <taxon>Bacillati</taxon>
        <taxon>Actinomycetota</taxon>
        <taxon>Actinomycetes</taxon>
        <taxon>Mycobacteriales</taxon>
        <taxon>Mycobacteriaceae</taxon>
        <taxon>Mycolicibacterium</taxon>
    </lineage>
</organism>
<dbReference type="KEGG" id="mdu:MDUV_37110"/>
<reference evidence="2 3" key="1">
    <citation type="journal article" date="2019" name="Emerg. Microbes Infect.">
        <title>Comprehensive subspecies identification of 175 nontuberculous mycobacteria species based on 7547 genomic profiles.</title>
        <authorList>
            <person name="Matsumoto Y."/>
            <person name="Kinjo T."/>
            <person name="Motooka D."/>
            <person name="Nabeya D."/>
            <person name="Jung N."/>
            <person name="Uechi K."/>
            <person name="Horii T."/>
            <person name="Iida T."/>
            <person name="Fujita J."/>
            <person name="Nakamura S."/>
        </authorList>
    </citation>
    <scope>NUCLEOTIDE SEQUENCE [LARGE SCALE GENOMIC DNA]</scope>
    <source>
        <strain evidence="2 3">JCM 6396</strain>
    </source>
</reference>
<name>A0A7I7K5U3_9MYCO</name>
<sequence length="154" mass="15418">MITSGAHAAAGGTLPAGSALLLVGLVCAVVGAILAGAVLDGRGARFTAITGGLLTAQALGHLTLVVAAGHHHGGLGVTWSMAAAHLAGAVLLGAAISVVEYLYLVCVSVLCWLRLFATARRQPAAPRRPAEPRQSFAQSVLWASGLGMRAPPLA</sequence>
<feature type="transmembrane region" description="Helical" evidence="1">
    <location>
        <begin position="20"/>
        <end position="39"/>
    </location>
</feature>
<dbReference type="Proteomes" id="UP000467006">
    <property type="component" value="Chromosome"/>
</dbReference>
<gene>
    <name evidence="2" type="ORF">MDUV_37110</name>
</gene>
<keyword evidence="3" id="KW-1185">Reference proteome</keyword>
<evidence type="ECO:0000313" key="3">
    <source>
        <dbReference type="Proteomes" id="UP000467006"/>
    </source>
</evidence>
<keyword evidence="1" id="KW-0812">Transmembrane</keyword>
<evidence type="ECO:0000256" key="1">
    <source>
        <dbReference type="SAM" id="Phobius"/>
    </source>
</evidence>
<dbReference type="EMBL" id="AP022563">
    <property type="protein sequence ID" value="BBX18851.1"/>
    <property type="molecule type" value="Genomic_DNA"/>
</dbReference>
<keyword evidence="1" id="KW-0472">Membrane</keyword>
<feature type="transmembrane region" description="Helical" evidence="1">
    <location>
        <begin position="89"/>
        <end position="113"/>
    </location>
</feature>
<accession>A0A7I7K5U3</accession>
<protein>
    <submittedName>
        <fullName evidence="2">Uncharacterized protein</fullName>
    </submittedName>
</protein>
<feature type="transmembrane region" description="Helical" evidence="1">
    <location>
        <begin position="46"/>
        <end position="69"/>
    </location>
</feature>
<proteinExistence type="predicted"/>
<dbReference type="AlphaFoldDB" id="A0A7I7K5U3"/>
<keyword evidence="1" id="KW-1133">Transmembrane helix</keyword>
<evidence type="ECO:0000313" key="2">
    <source>
        <dbReference type="EMBL" id="BBX18851.1"/>
    </source>
</evidence>